<feature type="domain" description="HNH nuclease" evidence="1">
    <location>
        <begin position="279"/>
        <end position="338"/>
    </location>
</feature>
<dbReference type="InterPro" id="IPR058712">
    <property type="entry name" value="SRA_ScoMcrA"/>
</dbReference>
<dbReference type="EMBL" id="QANO01000080">
    <property type="protein sequence ID" value="PTU53384.1"/>
    <property type="molecule type" value="Genomic_DNA"/>
</dbReference>
<dbReference type="Pfam" id="PF26345">
    <property type="entry name" value="ScoMcrA_N"/>
    <property type="match status" value="1"/>
</dbReference>
<gene>
    <name evidence="2" type="ORF">DBB42_04695</name>
</gene>
<dbReference type="Pfam" id="PF26348">
    <property type="entry name" value="SRA_ScoMcrA"/>
    <property type="match status" value="1"/>
</dbReference>
<dbReference type="AlphaFoldDB" id="A0A2R7UQG1"/>
<reference evidence="2 3" key="1">
    <citation type="submission" date="2018-04" db="EMBL/GenBank/DDBJ databases">
        <authorList>
            <person name="Go L.Y."/>
            <person name="Mitchell J.A."/>
        </authorList>
    </citation>
    <scope>NUCLEOTIDE SEQUENCE [LARGE SCALE GENOMIC DNA]</scope>
    <source>
        <strain evidence="2 3">KCJK7865</strain>
    </source>
</reference>
<keyword evidence="2" id="KW-0255">Endonuclease</keyword>
<evidence type="ECO:0000313" key="2">
    <source>
        <dbReference type="EMBL" id="PTU53384.1"/>
    </source>
</evidence>
<sequence length="362" mass="40072">MAIKSVSKERIDEALREFDRDSRGRREWLDWENNQAHRYAIDVDGTHYPAKKIVSLATDIPVSEFSGGNATNSYLEKLGFTVVPLRGDIELALQFTPGVVYDRRTEINGPFGGSRQSGISASATHPAIFIFTGESGEQYGYADDWVDGAYLYTGEGQRGDMTLTRGNRALAKHAEDGRAVHLFESLGKGKGNRYKGEFTCANILKRTQADVDGNDRTALVFRLVPLDNPEPIVEVAAENEIELPAYLAVAREAALAACKPVTGDIGQSAPRNIYLRSQKVAHYVLMRAAGKCESCERPAPFKKKNGTHYLETHHVNRLSDGGLDHPRYVGAVCPNCHREIHFGAHGALINNRLKQRLEVLEH</sequence>
<organism evidence="2 3">
    <name type="scientific">Pseudomonas plecoglossicida</name>
    <dbReference type="NCBI Taxonomy" id="70775"/>
    <lineage>
        <taxon>Bacteria</taxon>
        <taxon>Pseudomonadati</taxon>
        <taxon>Pseudomonadota</taxon>
        <taxon>Gammaproteobacteria</taxon>
        <taxon>Pseudomonadales</taxon>
        <taxon>Pseudomonadaceae</taxon>
        <taxon>Pseudomonas</taxon>
    </lineage>
</organism>
<dbReference type="SMART" id="SM00507">
    <property type="entry name" value="HNHc"/>
    <property type="match status" value="1"/>
</dbReference>
<comment type="caution">
    <text evidence="2">The sequence shown here is derived from an EMBL/GenBank/DDBJ whole genome shotgun (WGS) entry which is preliminary data.</text>
</comment>
<dbReference type="GO" id="GO:0004519">
    <property type="term" value="F:endonuclease activity"/>
    <property type="evidence" value="ECO:0007669"/>
    <property type="project" value="UniProtKB-KW"/>
</dbReference>
<evidence type="ECO:0000259" key="1">
    <source>
        <dbReference type="SMART" id="SM00507"/>
    </source>
</evidence>
<dbReference type="InterPro" id="IPR003615">
    <property type="entry name" value="HNH_nuc"/>
</dbReference>
<dbReference type="InterPro" id="IPR058807">
    <property type="entry name" value="ScoMcrA_N"/>
</dbReference>
<name>A0A2R7UQG1_PSEDL</name>
<proteinExistence type="predicted"/>
<protein>
    <submittedName>
        <fullName evidence="2">HNH endonuclease</fullName>
    </submittedName>
</protein>
<dbReference type="CDD" id="cd00085">
    <property type="entry name" value="HNHc"/>
    <property type="match status" value="1"/>
</dbReference>
<dbReference type="RefSeq" id="WP_108480163.1">
    <property type="nucleotide sequence ID" value="NZ_QANO01000080.1"/>
</dbReference>
<evidence type="ECO:0000313" key="3">
    <source>
        <dbReference type="Proteomes" id="UP000244874"/>
    </source>
</evidence>
<accession>A0A2R7UQG1</accession>
<keyword evidence="2" id="KW-0540">Nuclease</keyword>
<keyword evidence="2" id="KW-0378">Hydrolase</keyword>
<dbReference type="Proteomes" id="UP000244874">
    <property type="component" value="Unassembled WGS sequence"/>
</dbReference>